<evidence type="ECO:0000256" key="7">
    <source>
        <dbReference type="SAM" id="Phobius"/>
    </source>
</evidence>
<dbReference type="GO" id="GO:0022857">
    <property type="term" value="F:transmembrane transporter activity"/>
    <property type="evidence" value="ECO:0007669"/>
    <property type="project" value="TreeGrafter"/>
</dbReference>
<feature type="transmembrane region" description="Helical" evidence="7">
    <location>
        <begin position="169"/>
        <end position="185"/>
    </location>
</feature>
<evidence type="ECO:0000256" key="3">
    <source>
        <dbReference type="ARBA" id="ARBA00022519"/>
    </source>
</evidence>
<keyword evidence="2" id="KW-1003">Cell membrane</keyword>
<proteinExistence type="predicted"/>
<feature type="non-terminal residue" evidence="9">
    <location>
        <position position="277"/>
    </location>
</feature>
<evidence type="ECO:0000259" key="8">
    <source>
        <dbReference type="Pfam" id="PF06808"/>
    </source>
</evidence>
<sequence>GISSDLYMTAEKWLRGLPGGLALATVAACAGFASISGSSIATAATMGSVALPEMKKHGYSDELASGTVAAGGTLGFLIPPSVVFVIYGIITQQSVGQLLIAGFLPGIILALAFMGIVIARVKINPKLAPVNLEPINWKEKLLSLKDIWAVVLVFLLVIGGIYFGFVTPIEAGALGAFVLFLLGIARRKLTPHVIFDCLLSTAAVSCMVFAIIYGAFLFSTFIALSRLPDSLMNLIGGLDVSRHTILALIILLYLVLGCFIESIPMIILTMPSVLPVI</sequence>
<dbReference type="InterPro" id="IPR010656">
    <property type="entry name" value="DctM"/>
</dbReference>
<comment type="caution">
    <text evidence="9">The sequence shown here is derived from an EMBL/GenBank/DDBJ whole genome shotgun (WGS) entry which is preliminary data.</text>
</comment>
<dbReference type="EMBL" id="BARV01019063">
    <property type="protein sequence ID" value="GAI26765.1"/>
    <property type="molecule type" value="Genomic_DNA"/>
</dbReference>
<evidence type="ECO:0000256" key="1">
    <source>
        <dbReference type="ARBA" id="ARBA00004429"/>
    </source>
</evidence>
<feature type="transmembrane region" description="Helical" evidence="7">
    <location>
        <begin position="197"/>
        <end position="224"/>
    </location>
</feature>
<evidence type="ECO:0000256" key="6">
    <source>
        <dbReference type="ARBA" id="ARBA00023136"/>
    </source>
</evidence>
<evidence type="ECO:0000256" key="2">
    <source>
        <dbReference type="ARBA" id="ARBA00022475"/>
    </source>
</evidence>
<keyword evidence="3" id="KW-0997">Cell inner membrane</keyword>
<feature type="transmembrane region" description="Helical" evidence="7">
    <location>
        <begin position="20"/>
        <end position="51"/>
    </location>
</feature>
<reference evidence="9" key="1">
    <citation type="journal article" date="2014" name="Front. Microbiol.">
        <title>High frequency of phylogenetically diverse reductive dehalogenase-homologous genes in deep subseafloor sedimentary metagenomes.</title>
        <authorList>
            <person name="Kawai M."/>
            <person name="Futagami T."/>
            <person name="Toyoda A."/>
            <person name="Takaki Y."/>
            <person name="Nishi S."/>
            <person name="Hori S."/>
            <person name="Arai W."/>
            <person name="Tsubouchi T."/>
            <person name="Morono Y."/>
            <person name="Uchiyama I."/>
            <person name="Ito T."/>
            <person name="Fujiyama A."/>
            <person name="Inagaki F."/>
            <person name="Takami H."/>
        </authorList>
    </citation>
    <scope>NUCLEOTIDE SEQUENCE</scope>
    <source>
        <strain evidence="9">Expedition CK06-06</strain>
    </source>
</reference>
<dbReference type="AlphaFoldDB" id="X1NIX8"/>
<organism evidence="9">
    <name type="scientific">marine sediment metagenome</name>
    <dbReference type="NCBI Taxonomy" id="412755"/>
    <lineage>
        <taxon>unclassified sequences</taxon>
        <taxon>metagenomes</taxon>
        <taxon>ecological metagenomes</taxon>
    </lineage>
</organism>
<evidence type="ECO:0000256" key="4">
    <source>
        <dbReference type="ARBA" id="ARBA00022692"/>
    </source>
</evidence>
<keyword evidence="5 7" id="KW-1133">Transmembrane helix</keyword>
<gene>
    <name evidence="9" type="ORF">S06H3_32110</name>
</gene>
<feature type="transmembrane region" description="Helical" evidence="7">
    <location>
        <begin position="244"/>
        <end position="268"/>
    </location>
</feature>
<evidence type="ECO:0000256" key="5">
    <source>
        <dbReference type="ARBA" id="ARBA00022989"/>
    </source>
</evidence>
<evidence type="ECO:0000313" key="9">
    <source>
        <dbReference type="EMBL" id="GAI26765.1"/>
    </source>
</evidence>
<feature type="transmembrane region" description="Helical" evidence="7">
    <location>
        <begin position="96"/>
        <end position="121"/>
    </location>
</feature>
<feature type="transmembrane region" description="Helical" evidence="7">
    <location>
        <begin position="63"/>
        <end position="90"/>
    </location>
</feature>
<dbReference type="Pfam" id="PF06808">
    <property type="entry name" value="DctM"/>
    <property type="match status" value="1"/>
</dbReference>
<keyword evidence="6 7" id="KW-0472">Membrane</keyword>
<keyword evidence="4 7" id="KW-0812">Transmembrane</keyword>
<dbReference type="PANTHER" id="PTHR33362">
    <property type="entry name" value="SIALIC ACID TRAP TRANSPORTER PERMEASE PROTEIN SIAT-RELATED"/>
    <property type="match status" value="1"/>
</dbReference>
<dbReference type="GO" id="GO:0005886">
    <property type="term" value="C:plasma membrane"/>
    <property type="evidence" value="ECO:0007669"/>
    <property type="project" value="UniProtKB-SubCell"/>
</dbReference>
<protein>
    <recommendedName>
        <fullName evidence="8">TRAP C4-dicarboxylate transport system permease DctM subunit domain-containing protein</fullName>
    </recommendedName>
</protein>
<accession>X1NIX8</accession>
<dbReference type="InterPro" id="IPR004681">
    <property type="entry name" value="TRAP_DctM"/>
</dbReference>
<comment type="subcellular location">
    <subcellularLocation>
        <location evidence="1">Cell inner membrane</location>
        <topology evidence="1">Multi-pass membrane protein</topology>
    </subcellularLocation>
</comment>
<feature type="domain" description="TRAP C4-dicarboxylate transport system permease DctM subunit" evidence="8">
    <location>
        <begin position="1"/>
        <end position="277"/>
    </location>
</feature>
<name>X1NIX8_9ZZZZ</name>
<feature type="non-terminal residue" evidence="9">
    <location>
        <position position="1"/>
    </location>
</feature>
<dbReference type="PANTHER" id="PTHR33362:SF5">
    <property type="entry name" value="C4-DICARBOXYLATE TRAP TRANSPORTER LARGE PERMEASE PROTEIN DCTM"/>
    <property type="match status" value="1"/>
</dbReference>